<keyword evidence="6" id="KW-1185">Reference proteome</keyword>
<dbReference type="SMART" id="SM00086">
    <property type="entry name" value="PAC"/>
    <property type="match status" value="3"/>
</dbReference>
<evidence type="ECO:0000313" key="6">
    <source>
        <dbReference type="Proteomes" id="UP000613768"/>
    </source>
</evidence>
<evidence type="ECO:0000259" key="1">
    <source>
        <dbReference type="PROSITE" id="PS50112"/>
    </source>
</evidence>
<dbReference type="SUPFAM" id="SSF55073">
    <property type="entry name" value="Nucleotide cyclase"/>
    <property type="match status" value="1"/>
</dbReference>
<evidence type="ECO:0000313" key="5">
    <source>
        <dbReference type="EMBL" id="MBD8524578.1"/>
    </source>
</evidence>
<feature type="domain" description="PAS" evidence="1">
    <location>
        <begin position="250"/>
        <end position="287"/>
    </location>
</feature>
<dbReference type="InterPro" id="IPR001633">
    <property type="entry name" value="EAL_dom"/>
</dbReference>
<dbReference type="PROSITE" id="PS50112">
    <property type="entry name" value="PAS"/>
    <property type="match status" value="4"/>
</dbReference>
<dbReference type="Pfam" id="PF00563">
    <property type="entry name" value="EAL"/>
    <property type="match status" value="1"/>
</dbReference>
<gene>
    <name evidence="5" type="ORF">IFO71_02385</name>
</gene>
<reference evidence="5 6" key="1">
    <citation type="submission" date="2020-09" db="EMBL/GenBank/DDBJ databases">
        <title>Pseudoxanthomonas sp. CAU 1598 isolated from sand of Yaerae Beach.</title>
        <authorList>
            <person name="Kim W."/>
        </authorList>
    </citation>
    <scope>NUCLEOTIDE SEQUENCE [LARGE SCALE GENOMIC DNA]</scope>
    <source>
        <strain evidence="5 6">CAU 1598</strain>
    </source>
</reference>
<dbReference type="InterPro" id="IPR000700">
    <property type="entry name" value="PAS-assoc_C"/>
</dbReference>
<dbReference type="NCBIfam" id="TIGR00254">
    <property type="entry name" value="GGDEF"/>
    <property type="match status" value="1"/>
</dbReference>
<comment type="caution">
    <text evidence="5">The sequence shown here is derived from an EMBL/GenBank/DDBJ whole genome shotgun (WGS) entry which is preliminary data.</text>
</comment>
<dbReference type="PANTHER" id="PTHR44757:SF2">
    <property type="entry name" value="BIOFILM ARCHITECTURE MAINTENANCE PROTEIN MBAA"/>
    <property type="match status" value="1"/>
</dbReference>
<dbReference type="GO" id="GO:0006355">
    <property type="term" value="P:regulation of DNA-templated transcription"/>
    <property type="evidence" value="ECO:0007669"/>
    <property type="project" value="InterPro"/>
</dbReference>
<dbReference type="CDD" id="cd01949">
    <property type="entry name" value="GGDEF"/>
    <property type="match status" value="1"/>
</dbReference>
<dbReference type="InterPro" id="IPR043128">
    <property type="entry name" value="Rev_trsase/Diguanyl_cyclase"/>
</dbReference>
<dbReference type="InterPro" id="IPR013767">
    <property type="entry name" value="PAS_fold"/>
</dbReference>
<dbReference type="PROSITE" id="PS50887">
    <property type="entry name" value="GGDEF"/>
    <property type="match status" value="1"/>
</dbReference>
<feature type="domain" description="EAL" evidence="3">
    <location>
        <begin position="674"/>
        <end position="930"/>
    </location>
</feature>
<evidence type="ECO:0000259" key="2">
    <source>
        <dbReference type="PROSITE" id="PS50113"/>
    </source>
</evidence>
<dbReference type="InterPro" id="IPR001610">
    <property type="entry name" value="PAC"/>
</dbReference>
<dbReference type="InterPro" id="IPR035919">
    <property type="entry name" value="EAL_sf"/>
</dbReference>
<dbReference type="SUPFAM" id="SSF141868">
    <property type="entry name" value="EAL domain-like"/>
    <property type="match status" value="1"/>
</dbReference>
<dbReference type="InterPro" id="IPR035965">
    <property type="entry name" value="PAS-like_dom_sf"/>
</dbReference>
<dbReference type="SUPFAM" id="SSF55785">
    <property type="entry name" value="PYP-like sensor domain (PAS domain)"/>
    <property type="match status" value="4"/>
</dbReference>
<dbReference type="RefSeq" id="WP_192027925.1">
    <property type="nucleotide sequence ID" value="NZ_JACYTR010000003.1"/>
</dbReference>
<dbReference type="SMART" id="SM00267">
    <property type="entry name" value="GGDEF"/>
    <property type="match status" value="1"/>
</dbReference>
<dbReference type="Pfam" id="PF00990">
    <property type="entry name" value="GGDEF"/>
    <property type="match status" value="1"/>
</dbReference>
<dbReference type="CDD" id="cd01948">
    <property type="entry name" value="EAL"/>
    <property type="match status" value="1"/>
</dbReference>
<dbReference type="SMART" id="SM00052">
    <property type="entry name" value="EAL"/>
    <property type="match status" value="1"/>
</dbReference>
<dbReference type="NCBIfam" id="TIGR00229">
    <property type="entry name" value="sensory_box"/>
    <property type="match status" value="3"/>
</dbReference>
<dbReference type="AlphaFoldDB" id="A0AAW3ZEH6"/>
<evidence type="ECO:0000259" key="4">
    <source>
        <dbReference type="PROSITE" id="PS50887"/>
    </source>
</evidence>
<dbReference type="Gene3D" id="3.30.70.270">
    <property type="match status" value="1"/>
</dbReference>
<dbReference type="EMBL" id="JACYTR010000003">
    <property type="protein sequence ID" value="MBD8524578.1"/>
    <property type="molecule type" value="Genomic_DNA"/>
</dbReference>
<dbReference type="InterPro" id="IPR000160">
    <property type="entry name" value="GGDEF_dom"/>
</dbReference>
<dbReference type="Pfam" id="PF13426">
    <property type="entry name" value="PAS_9"/>
    <property type="match status" value="1"/>
</dbReference>
<feature type="domain" description="PAS" evidence="1">
    <location>
        <begin position="3"/>
        <end position="50"/>
    </location>
</feature>
<dbReference type="PROSITE" id="PS50113">
    <property type="entry name" value="PAC"/>
    <property type="match status" value="3"/>
</dbReference>
<dbReference type="InterPro" id="IPR052155">
    <property type="entry name" value="Biofilm_reg_signaling"/>
</dbReference>
<dbReference type="SMART" id="SM00091">
    <property type="entry name" value="PAS"/>
    <property type="match status" value="4"/>
</dbReference>
<organism evidence="5 6">
    <name type="scientific">Pseudomarimonas arenosa</name>
    <dbReference type="NCBI Taxonomy" id="2774145"/>
    <lineage>
        <taxon>Bacteria</taxon>
        <taxon>Pseudomonadati</taxon>
        <taxon>Pseudomonadota</taxon>
        <taxon>Gammaproteobacteria</taxon>
        <taxon>Lysobacterales</taxon>
        <taxon>Lysobacteraceae</taxon>
        <taxon>Pseudomarimonas</taxon>
    </lineage>
</organism>
<dbReference type="CDD" id="cd00130">
    <property type="entry name" value="PAS"/>
    <property type="match status" value="4"/>
</dbReference>
<dbReference type="Gene3D" id="3.30.450.20">
    <property type="entry name" value="PAS domain"/>
    <property type="match status" value="4"/>
</dbReference>
<accession>A0AAW3ZEH6</accession>
<dbReference type="PROSITE" id="PS50883">
    <property type="entry name" value="EAL"/>
    <property type="match status" value="1"/>
</dbReference>
<dbReference type="Pfam" id="PF00989">
    <property type="entry name" value="PAS"/>
    <property type="match status" value="3"/>
</dbReference>
<dbReference type="Proteomes" id="UP000613768">
    <property type="component" value="Unassembled WGS sequence"/>
</dbReference>
<feature type="domain" description="PAC" evidence="2">
    <location>
        <begin position="324"/>
        <end position="375"/>
    </location>
</feature>
<sequence length="933" mass="104512">MRKAEPIAAAFRISLTPTVLVRVNDGAIVSANPAAERLLGYSLAQLSERTPSELGLWPSAMEQARVWAQVGEDGSARAVDLNLRTAEGSELLLSMDCEALHWRGEALLLCFLQPRTASASGQRAFPTSLHEALIDACRDGMFLVHGGFVRFANQALADMLQLSREQVIGQSYFDFVHPEDQVEQKRRRDEREDGYSDEQRYRVRLRRADGEYRHFEIVASALPMENGLASMGVARDVTESLLQQKALESAERRYRDLFESSPIGLFKTHSDGRILDANQVLLDLIGFADIDQLRAAGWTMRDVYVDNAKRDEVLEQVFNHGTIRDAELEIRTRNAERLWVSCCVRKIDGEGAEATFAGSVQDISRRRTAEIAFHQADARYRALVDHVQVGVFLLRDGRFVQVNASLAALLGVSENDLVGQAVADWASPDSRQDMERRYWLSGAAKSLSQDFEAELQRRDGRRIWVIERLAVVDIEGDRYFSGTWRDVTREREVERRLRFNATHDSLTGLPNRLDFQQRLNDTILESRTAGCYDYAVLFLDLDGFKLINDSQGHAAGDRLLVSLASRLTDAIAGEALIARYGGDEFTVLPFGPCDRDRAAGLAQRLLRVFDQPMSAGEEQVFSSASVGIVLGIPSYRDAADVLRDADTAMYRAKASGKATWRVFDDQMRNQAKWRYEMEREIRRALEQEEFEPYYQPIVDLPAGRPVGCEALVRWHHPNRGLLLPGEFLPVAEESGLIHRIDARVMEQSCAEAKHWQAAGWSAGALSVSVNVADRQASSPQFASEVRSVLQRHQLTAETLRLEISESAFREGRQRASDLLGALKQVGVGLAVDDFGTGYSSLESFSSAPFDTLKIDRSLVQDLTCNDKHRAIVRTILGFGRDLGLTVIAEGVETDQQREALEALGCRFAQGFLFGHAMPSAEWLDYLRRFQADQ</sequence>
<evidence type="ECO:0000259" key="3">
    <source>
        <dbReference type="PROSITE" id="PS50883"/>
    </source>
</evidence>
<feature type="domain" description="PAC" evidence="2">
    <location>
        <begin position="199"/>
        <end position="249"/>
    </location>
</feature>
<proteinExistence type="predicted"/>
<feature type="domain" description="PAC" evidence="2">
    <location>
        <begin position="449"/>
        <end position="499"/>
    </location>
</feature>
<feature type="domain" description="PAS" evidence="1">
    <location>
        <begin position="147"/>
        <end position="181"/>
    </location>
</feature>
<dbReference type="InterPro" id="IPR000014">
    <property type="entry name" value="PAS"/>
</dbReference>
<dbReference type="PANTHER" id="PTHR44757">
    <property type="entry name" value="DIGUANYLATE CYCLASE DGCP"/>
    <property type="match status" value="1"/>
</dbReference>
<name>A0AAW3ZEH6_9GAMM</name>
<dbReference type="Gene3D" id="3.20.20.450">
    <property type="entry name" value="EAL domain"/>
    <property type="match status" value="1"/>
</dbReference>
<dbReference type="InterPro" id="IPR029787">
    <property type="entry name" value="Nucleotide_cyclase"/>
</dbReference>
<feature type="domain" description="PAS" evidence="1">
    <location>
        <begin position="396"/>
        <end position="447"/>
    </location>
</feature>
<feature type="domain" description="GGDEF" evidence="4">
    <location>
        <begin position="532"/>
        <end position="665"/>
    </location>
</feature>
<protein>
    <submittedName>
        <fullName evidence="5">EAL domain-containing protein</fullName>
    </submittedName>
</protein>